<evidence type="ECO:0000259" key="6">
    <source>
        <dbReference type="Pfam" id="PF00108"/>
    </source>
</evidence>
<feature type="domain" description="Thiolase C-terminal" evidence="7">
    <location>
        <begin position="275"/>
        <end position="399"/>
    </location>
</feature>
<dbReference type="Pfam" id="PF02803">
    <property type="entry name" value="Thiolase_C"/>
    <property type="match status" value="1"/>
</dbReference>
<dbReference type="SUPFAM" id="SSF53901">
    <property type="entry name" value="Thiolase-like"/>
    <property type="match status" value="2"/>
</dbReference>
<dbReference type="RefSeq" id="WP_015006024.1">
    <property type="nucleotide sequence ID" value="NZ_KE646806.1"/>
</dbReference>
<dbReference type="InterPro" id="IPR016039">
    <property type="entry name" value="Thiolase-like"/>
</dbReference>
<evidence type="ECO:0000256" key="5">
    <source>
        <dbReference type="RuleBase" id="RU003557"/>
    </source>
</evidence>
<protein>
    <submittedName>
        <fullName evidence="8">Acetyl-CoA acetyltransferase</fullName>
        <ecNumber evidence="8">2.3.1.9</ecNumber>
    </submittedName>
</protein>
<feature type="active site" description="Proton acceptor" evidence="4">
    <location>
        <position position="386"/>
    </location>
</feature>
<dbReference type="PIRSF" id="PIRSF000429">
    <property type="entry name" value="Ac-CoA_Ac_transf"/>
    <property type="match status" value="1"/>
</dbReference>
<dbReference type="InterPro" id="IPR020615">
    <property type="entry name" value="Thiolase_acyl_enz_int_AS"/>
</dbReference>
<feature type="active site" description="Proton acceptor" evidence="4">
    <location>
        <position position="356"/>
    </location>
</feature>
<dbReference type="NCBIfam" id="TIGR01930">
    <property type="entry name" value="AcCoA-C-Actrans"/>
    <property type="match status" value="1"/>
</dbReference>
<dbReference type="FunFam" id="3.40.47.10:FF:000010">
    <property type="entry name" value="Acetyl-CoA acetyltransferase (Thiolase)"/>
    <property type="match status" value="1"/>
</dbReference>
<evidence type="ECO:0000256" key="4">
    <source>
        <dbReference type="PIRSR" id="PIRSR000429-1"/>
    </source>
</evidence>
<evidence type="ECO:0000313" key="9">
    <source>
        <dbReference type="Proteomes" id="UP000015462"/>
    </source>
</evidence>
<dbReference type="Gene3D" id="3.40.47.10">
    <property type="match status" value="1"/>
</dbReference>
<evidence type="ECO:0000256" key="2">
    <source>
        <dbReference type="ARBA" id="ARBA00022679"/>
    </source>
</evidence>
<dbReference type="EC" id="2.3.1.9" evidence="8"/>
<dbReference type="Proteomes" id="UP000015462">
    <property type="component" value="Unassembled WGS sequence"/>
</dbReference>
<feature type="active site" description="Acyl-thioester intermediate" evidence="4">
    <location>
        <position position="89"/>
    </location>
</feature>
<feature type="domain" description="Thiolase N-terminal" evidence="6">
    <location>
        <begin position="5"/>
        <end position="267"/>
    </location>
</feature>
<evidence type="ECO:0000313" key="8">
    <source>
        <dbReference type="EMBL" id="EPD13412.1"/>
    </source>
</evidence>
<evidence type="ECO:0000256" key="3">
    <source>
        <dbReference type="ARBA" id="ARBA00023315"/>
    </source>
</evidence>
<comment type="caution">
    <text evidence="8">The sequence shown here is derived from an EMBL/GenBank/DDBJ whole genome shotgun (WGS) entry which is preliminary data.</text>
</comment>
<keyword evidence="3 5" id="KW-0012">Acyltransferase</keyword>
<dbReference type="AlphaFoldDB" id="A0AB33Z2E2"/>
<name>A0AB33Z2E2_9GAMM</name>
<dbReference type="PROSITE" id="PS00737">
    <property type="entry name" value="THIOLASE_2"/>
    <property type="match status" value="1"/>
</dbReference>
<organism evidence="8 9">
    <name type="scientific">Cycloclasticus pugetii</name>
    <dbReference type="NCBI Taxonomy" id="34068"/>
    <lineage>
        <taxon>Bacteria</taxon>
        <taxon>Pseudomonadati</taxon>
        <taxon>Pseudomonadota</taxon>
        <taxon>Gammaproteobacteria</taxon>
        <taxon>Thiotrichales</taxon>
        <taxon>Piscirickettsiaceae</taxon>
        <taxon>Cycloclasticus</taxon>
    </lineage>
</organism>
<dbReference type="Pfam" id="PF00108">
    <property type="entry name" value="Thiolase_N"/>
    <property type="match status" value="1"/>
</dbReference>
<sequence>MLDAYIYDGARTAFGKYCSSLAHVRPDDLAASVIKALVTRNNIDPLLIDDVILGCACQSGEDSRNVARYATLAAGLPVEVSGQTVNRLCGSSLAAIIDAARAISCDEGSLFIAGGVESMTRAPLTFNKSNTAFSKDITVYDSAIGVRFPNPIIGKLYGHEAMPETADNVAKALGITREQCDVFAYQSQQKWADATAKGYFDKEIIPVNIPQKRGKPDIIVDKDEHPRADTSLDKMASMRTLYEDGVVTAANASGINDGAAALVIGSRAYGEQHELKPMARILGGASAGVEPSMMGLGPVPACQKLLKRLGLTLQQMDIIEVNEAFSAQVLGGLKQLGIAEDDPRINPNGGAISVGHPLGASGARLAITASHQLQRTQGRYALITMCIGVGQGIAMVIERS</sequence>
<dbReference type="CDD" id="cd00751">
    <property type="entry name" value="thiolase"/>
    <property type="match status" value="1"/>
</dbReference>
<proteinExistence type="inferred from homology"/>
<dbReference type="InterPro" id="IPR020617">
    <property type="entry name" value="Thiolase_C"/>
</dbReference>
<dbReference type="PROSITE" id="PS00098">
    <property type="entry name" value="THIOLASE_1"/>
    <property type="match status" value="1"/>
</dbReference>
<keyword evidence="9" id="KW-1185">Reference proteome</keyword>
<evidence type="ECO:0000256" key="1">
    <source>
        <dbReference type="ARBA" id="ARBA00010982"/>
    </source>
</evidence>
<dbReference type="GO" id="GO:0003985">
    <property type="term" value="F:acetyl-CoA C-acetyltransferase activity"/>
    <property type="evidence" value="ECO:0007669"/>
    <property type="project" value="UniProtKB-EC"/>
</dbReference>
<dbReference type="InterPro" id="IPR002155">
    <property type="entry name" value="Thiolase"/>
</dbReference>
<dbReference type="InterPro" id="IPR020610">
    <property type="entry name" value="Thiolase_AS"/>
</dbReference>
<dbReference type="PROSITE" id="PS00099">
    <property type="entry name" value="THIOLASE_3"/>
    <property type="match status" value="1"/>
</dbReference>
<comment type="similarity">
    <text evidence="1 5">Belongs to the thiolase-like superfamily. Thiolase family.</text>
</comment>
<dbReference type="GO" id="GO:0044281">
    <property type="term" value="P:small molecule metabolic process"/>
    <property type="evidence" value="ECO:0007669"/>
    <property type="project" value="UniProtKB-ARBA"/>
</dbReference>
<reference evidence="8 9" key="1">
    <citation type="journal article" date="2013" name="Genome Announc.">
        <title>Genome Sequence of the Pyrene- and Fluoranthene-Degrading Bacterium Cycloclasticus sp. Strain PY97M.</title>
        <authorList>
            <person name="Cui Z."/>
            <person name="Xu G."/>
            <person name="Li Q."/>
            <person name="Gao W."/>
            <person name="Zheng L."/>
        </authorList>
    </citation>
    <scope>NUCLEOTIDE SEQUENCE [LARGE SCALE GENOMIC DNA]</scope>
    <source>
        <strain evidence="8 9">PY97M</strain>
    </source>
</reference>
<dbReference type="EMBL" id="ASHL01000003">
    <property type="protein sequence ID" value="EPD13412.1"/>
    <property type="molecule type" value="Genomic_DNA"/>
</dbReference>
<keyword evidence="2 5" id="KW-0808">Transferase</keyword>
<accession>A0AB33Z2E2</accession>
<dbReference type="PANTHER" id="PTHR18919">
    <property type="entry name" value="ACETYL-COA C-ACYLTRANSFERASE"/>
    <property type="match status" value="1"/>
</dbReference>
<dbReference type="InterPro" id="IPR020616">
    <property type="entry name" value="Thiolase_N"/>
</dbReference>
<evidence type="ECO:0000259" key="7">
    <source>
        <dbReference type="Pfam" id="PF02803"/>
    </source>
</evidence>
<dbReference type="InterPro" id="IPR020613">
    <property type="entry name" value="Thiolase_CS"/>
</dbReference>
<dbReference type="PANTHER" id="PTHR18919:SF107">
    <property type="entry name" value="ACETYL-COA ACETYLTRANSFERASE, CYTOSOLIC"/>
    <property type="match status" value="1"/>
</dbReference>
<gene>
    <name evidence="8" type="ORF">L196_05151</name>
</gene>